<dbReference type="GO" id="GO:0046872">
    <property type="term" value="F:metal ion binding"/>
    <property type="evidence" value="ECO:0007669"/>
    <property type="project" value="UniProtKB-KW"/>
</dbReference>
<keyword evidence="4" id="KW-0677">Repeat</keyword>
<dbReference type="InterPro" id="IPR051555">
    <property type="entry name" value="FDH_Electron_Transfer_Unit"/>
</dbReference>
<dbReference type="InterPro" id="IPR017896">
    <property type="entry name" value="4Fe4S_Fe-S-bd"/>
</dbReference>
<reference evidence="8" key="1">
    <citation type="journal article" date="2021" name="PeerJ">
        <title>Extensive microbial diversity within the chicken gut microbiome revealed by metagenomics and culture.</title>
        <authorList>
            <person name="Gilroy R."/>
            <person name="Ravi A."/>
            <person name="Getino M."/>
            <person name="Pursley I."/>
            <person name="Horton D.L."/>
            <person name="Alikhan N.F."/>
            <person name="Baker D."/>
            <person name="Gharbi K."/>
            <person name="Hall N."/>
            <person name="Watson M."/>
            <person name="Adriaenssens E.M."/>
            <person name="Foster-Nyarko E."/>
            <person name="Jarju S."/>
            <person name="Secka A."/>
            <person name="Antonio M."/>
            <person name="Oren A."/>
            <person name="Chaudhuri R.R."/>
            <person name="La Ragione R."/>
            <person name="Hildebrand F."/>
            <person name="Pallen M.J."/>
        </authorList>
    </citation>
    <scope>NUCLEOTIDE SEQUENCE</scope>
    <source>
        <strain evidence="8">ChiSxjej5B17-1746</strain>
    </source>
</reference>
<keyword evidence="3" id="KW-0479">Metal-binding</keyword>
<dbReference type="PROSITE" id="PS51379">
    <property type="entry name" value="4FE4S_FER_2"/>
    <property type="match status" value="1"/>
</dbReference>
<feature type="domain" description="4Fe-4S ferredoxin-type" evidence="7">
    <location>
        <begin position="3"/>
        <end position="33"/>
    </location>
</feature>
<keyword evidence="2" id="KW-0004">4Fe-4S</keyword>
<reference evidence="8" key="2">
    <citation type="submission" date="2021-04" db="EMBL/GenBank/DDBJ databases">
        <authorList>
            <person name="Gilroy R."/>
        </authorList>
    </citation>
    <scope>NUCLEOTIDE SEQUENCE</scope>
    <source>
        <strain evidence="8">ChiSxjej5B17-1746</strain>
    </source>
</reference>
<dbReference type="SUPFAM" id="SSF54862">
    <property type="entry name" value="4Fe-4S ferredoxins"/>
    <property type="match status" value="1"/>
</dbReference>
<dbReference type="GO" id="GO:0030313">
    <property type="term" value="C:cell envelope"/>
    <property type="evidence" value="ECO:0007669"/>
    <property type="project" value="UniProtKB-SubCell"/>
</dbReference>
<accession>A0A9D1R338</accession>
<name>A0A9D1R338_9BACT</name>
<keyword evidence="6" id="KW-0411">Iron-sulfur</keyword>
<keyword evidence="5" id="KW-0408">Iron</keyword>
<evidence type="ECO:0000256" key="1">
    <source>
        <dbReference type="ARBA" id="ARBA00004196"/>
    </source>
</evidence>
<dbReference type="Gene3D" id="3.30.70.20">
    <property type="match status" value="2"/>
</dbReference>
<sequence>MPKAFLIDTTRCTACRGCQLACKEWHDLPANETKQRGSHQNPPDLNPNNYKIVRFHEHLDKEGNVVWNFFPDQCRHCLQPICVDVADMAVPGAMVQDPKTGAVLVTDKARQLSAADIADIIHACPYNIPRHDAAKGTIAKCDMCVDRLAAGMPPACVKTCPTGAMAFGERAEMLELAKKRLETVKRRHPKAFLADADAVSVIYLLAEEPEYYHEYATFG</sequence>
<evidence type="ECO:0000256" key="3">
    <source>
        <dbReference type="ARBA" id="ARBA00022723"/>
    </source>
</evidence>
<dbReference type="PANTHER" id="PTHR43545">
    <property type="entry name" value="FORMATE DEHYDROGENASE, NITRATE-INDUCIBLE, IRON-SULFUR SUBUNIT"/>
    <property type="match status" value="1"/>
</dbReference>
<dbReference type="GO" id="GO:0051539">
    <property type="term" value="F:4 iron, 4 sulfur cluster binding"/>
    <property type="evidence" value="ECO:0007669"/>
    <property type="project" value="UniProtKB-KW"/>
</dbReference>
<comment type="caution">
    <text evidence="8">The sequence shown here is derived from an EMBL/GenBank/DDBJ whole genome shotgun (WGS) entry which is preliminary data.</text>
</comment>
<dbReference type="EMBL" id="DXGI01000329">
    <property type="protein sequence ID" value="HIW79222.1"/>
    <property type="molecule type" value="Genomic_DNA"/>
</dbReference>
<proteinExistence type="predicted"/>
<dbReference type="PANTHER" id="PTHR43545:SF6">
    <property type="entry name" value="FORMATE DEHYDROGENASE, NITRATE-INDUCIBLE, IRON-SULFUR SUBUNIT"/>
    <property type="match status" value="1"/>
</dbReference>
<comment type="subcellular location">
    <subcellularLocation>
        <location evidence="1">Cell envelope</location>
    </subcellularLocation>
</comment>
<gene>
    <name evidence="8" type="ORF">H9874_08775</name>
</gene>
<dbReference type="Pfam" id="PF13247">
    <property type="entry name" value="Fer4_11"/>
    <property type="match status" value="1"/>
</dbReference>
<dbReference type="CDD" id="cd10559">
    <property type="entry name" value="W-FDH"/>
    <property type="match status" value="1"/>
</dbReference>
<dbReference type="AlphaFoldDB" id="A0A9D1R338"/>
<evidence type="ECO:0000259" key="7">
    <source>
        <dbReference type="PROSITE" id="PS51379"/>
    </source>
</evidence>
<evidence type="ECO:0000256" key="2">
    <source>
        <dbReference type="ARBA" id="ARBA00022485"/>
    </source>
</evidence>
<protein>
    <submittedName>
        <fullName evidence="8">Formate dehydrogenase</fullName>
    </submittedName>
</protein>
<organism evidence="8 9">
    <name type="scientific">Candidatus Bilophila faecipullorum</name>
    <dbReference type="NCBI Taxonomy" id="2838482"/>
    <lineage>
        <taxon>Bacteria</taxon>
        <taxon>Pseudomonadati</taxon>
        <taxon>Thermodesulfobacteriota</taxon>
        <taxon>Desulfovibrionia</taxon>
        <taxon>Desulfovibrionales</taxon>
        <taxon>Desulfovibrionaceae</taxon>
        <taxon>Bilophila</taxon>
    </lineage>
</organism>
<evidence type="ECO:0000313" key="8">
    <source>
        <dbReference type="EMBL" id="HIW79222.1"/>
    </source>
</evidence>
<evidence type="ECO:0000256" key="4">
    <source>
        <dbReference type="ARBA" id="ARBA00022737"/>
    </source>
</evidence>
<evidence type="ECO:0000256" key="5">
    <source>
        <dbReference type="ARBA" id="ARBA00023004"/>
    </source>
</evidence>
<dbReference type="Proteomes" id="UP000824264">
    <property type="component" value="Unassembled WGS sequence"/>
</dbReference>
<evidence type="ECO:0000313" key="9">
    <source>
        <dbReference type="Proteomes" id="UP000824264"/>
    </source>
</evidence>
<evidence type="ECO:0000256" key="6">
    <source>
        <dbReference type="ARBA" id="ARBA00023014"/>
    </source>
</evidence>